<dbReference type="SUPFAM" id="SSF143120">
    <property type="entry name" value="YefM-like"/>
    <property type="match status" value="1"/>
</dbReference>
<protein>
    <submittedName>
        <fullName evidence="2">Antitoxin (DNA-binding transcriptional repressor) of toxin-antitoxin stability system</fullName>
    </submittedName>
</protein>
<evidence type="ECO:0000256" key="1">
    <source>
        <dbReference type="ARBA" id="ARBA00009981"/>
    </source>
</evidence>
<dbReference type="GO" id="GO:0003677">
    <property type="term" value="F:DNA binding"/>
    <property type="evidence" value="ECO:0007669"/>
    <property type="project" value="UniProtKB-KW"/>
</dbReference>
<keyword evidence="3" id="KW-1185">Reference proteome</keyword>
<dbReference type="Gene3D" id="3.40.1620.10">
    <property type="entry name" value="YefM-like domain"/>
    <property type="match status" value="1"/>
</dbReference>
<name>A0A560W6J5_9MICO</name>
<comment type="similarity">
    <text evidence="1">Belongs to the phD/YefM antitoxin family.</text>
</comment>
<dbReference type="RefSeq" id="WP_144858064.1">
    <property type="nucleotide sequence ID" value="NZ_BAAAYT010000002.1"/>
</dbReference>
<proteinExistence type="inferred from homology"/>
<evidence type="ECO:0000313" key="2">
    <source>
        <dbReference type="EMBL" id="TWD13246.1"/>
    </source>
</evidence>
<dbReference type="EMBL" id="VIUW01000005">
    <property type="protein sequence ID" value="TWD13246.1"/>
    <property type="molecule type" value="Genomic_DNA"/>
</dbReference>
<gene>
    <name evidence="2" type="ORF">FB557_2634</name>
</gene>
<accession>A0A560W6J5</accession>
<dbReference type="AlphaFoldDB" id="A0A560W6J5"/>
<dbReference type="Proteomes" id="UP000315628">
    <property type="component" value="Unassembled WGS sequence"/>
</dbReference>
<keyword evidence="2" id="KW-0238">DNA-binding</keyword>
<sequence length="79" mass="8561">MIQVNVHEAKSQLSRLIEATLAGEEVTIARAGKPVVDLVVHERSDVRIGLDGWTGYAVDESVCDGLDPQVQELFYGHGA</sequence>
<dbReference type="InterPro" id="IPR036165">
    <property type="entry name" value="YefM-like_sf"/>
</dbReference>
<comment type="caution">
    <text evidence="2">The sequence shown here is derived from an EMBL/GenBank/DDBJ whole genome shotgun (WGS) entry which is preliminary data.</text>
</comment>
<dbReference type="OrthoDB" id="33091at2"/>
<organism evidence="2 3">
    <name type="scientific">Marihabitans asiaticum</name>
    <dbReference type="NCBI Taxonomy" id="415218"/>
    <lineage>
        <taxon>Bacteria</taxon>
        <taxon>Bacillati</taxon>
        <taxon>Actinomycetota</taxon>
        <taxon>Actinomycetes</taxon>
        <taxon>Micrococcales</taxon>
        <taxon>Intrasporangiaceae</taxon>
        <taxon>Marihabitans</taxon>
    </lineage>
</organism>
<reference evidence="2 3" key="1">
    <citation type="submission" date="2019-06" db="EMBL/GenBank/DDBJ databases">
        <title>Sequencing the genomes of 1000 actinobacteria strains.</title>
        <authorList>
            <person name="Klenk H.-P."/>
        </authorList>
    </citation>
    <scope>NUCLEOTIDE SEQUENCE [LARGE SCALE GENOMIC DNA]</scope>
    <source>
        <strain evidence="2 3">DSM 18935</strain>
    </source>
</reference>
<evidence type="ECO:0000313" key="3">
    <source>
        <dbReference type="Proteomes" id="UP000315628"/>
    </source>
</evidence>